<reference evidence="11 12" key="1">
    <citation type="journal article" date="2022" name="Nat. Genet.">
        <title>Improved pea reference genome and pan-genome highlight genomic features and evolutionary characteristics.</title>
        <authorList>
            <person name="Yang T."/>
            <person name="Liu R."/>
            <person name="Luo Y."/>
            <person name="Hu S."/>
            <person name="Wang D."/>
            <person name="Wang C."/>
            <person name="Pandey M.K."/>
            <person name="Ge S."/>
            <person name="Xu Q."/>
            <person name="Li N."/>
            <person name="Li G."/>
            <person name="Huang Y."/>
            <person name="Saxena R.K."/>
            <person name="Ji Y."/>
            <person name="Li M."/>
            <person name="Yan X."/>
            <person name="He Y."/>
            <person name="Liu Y."/>
            <person name="Wang X."/>
            <person name="Xiang C."/>
            <person name="Varshney R.K."/>
            <person name="Ding H."/>
            <person name="Gao S."/>
            <person name="Zong X."/>
        </authorList>
    </citation>
    <scope>NUCLEOTIDE SEQUENCE [LARGE SCALE GENOMIC DNA]</scope>
    <source>
        <strain evidence="11 12">cv. Zhongwan 6</strain>
    </source>
</reference>
<feature type="region of interest" description="Disordered" evidence="9">
    <location>
        <begin position="606"/>
        <end position="630"/>
    </location>
</feature>
<evidence type="ECO:0000313" key="11">
    <source>
        <dbReference type="EMBL" id="KAI5410508.1"/>
    </source>
</evidence>
<dbReference type="AlphaFoldDB" id="A0A9D4WZ02"/>
<keyword evidence="7 8" id="KW-0927">Auxin signaling pathway</keyword>
<name>A0A9D4WZ02_PEA</name>
<dbReference type="FunFam" id="2.40.330.10:FF:000001">
    <property type="entry name" value="Auxin response factor"/>
    <property type="match status" value="2"/>
</dbReference>
<dbReference type="Gramene" id="Psat05G0585900-T1">
    <property type="protein sequence ID" value="KAI5410508.1"/>
    <property type="gene ID" value="KIW84_055859"/>
</dbReference>
<comment type="caution">
    <text evidence="11">The sequence shown here is derived from an EMBL/GenBank/DDBJ whole genome shotgun (WGS) entry which is preliminary data.</text>
</comment>
<proteinExistence type="inferred from homology"/>
<keyword evidence="4 8" id="KW-0238">DNA-binding</keyword>
<keyword evidence="3 8" id="KW-0805">Transcription regulation</keyword>
<dbReference type="PANTHER" id="PTHR31384">
    <property type="entry name" value="AUXIN RESPONSE FACTOR 4-RELATED"/>
    <property type="match status" value="1"/>
</dbReference>
<sequence>MVGYYFCLVIIGNKINLLSKKFNTVTLFFSCLDAEFNFKMARTNGCSGTRPYNKKKDKELKKMLIDGNRDVDPQLWHVVAGGMVQIPEVNSNIFYFPQGHAEHAYQLVHFPAAFKNPSQIPCRVAAIHYRDGPHTYEVYAKLRLVPLHVREVSFDDDDVSGIDNMFETKNKCQSYMKILTPSDANNGGGFSCPRKFAETRFPPLDYSGQLPTQEVFPMDVHGETWRFRHAYKGMPKRHLLTTGWSNFVTDKLLVSGDSLVFVRDEHNDLHVGIRRLTSSFGEWRISDKVMGIGKVKAEDVIEAVKLCVNMKSFDVVYYPRVGTPEFFVKPYLIRKALQVRWCCGMRFKMAMETEDSSRAHWFMGTITSVTWDQPDLLTNTKMLNPWEFEVVLDMSPFPFLPFLLSSKKLRWDQQPSFAMDGQLAMPTFANNETPNVDSTAGMQGARHDDFSFSKSSFHLEKIPLEPFMSHFRQSFNYDASTSTSVYNSPTLQKESNNENVSGSISISKQPSKKLDHANPKELVLFGQTINHAKPKEFELFGQTMDHVKLKVLVLFGQRIQIDSGNENAEMKITNYFSDPLKCKKDSTSEGETVKIEHSEFNFKMARTNGCSGTRPSNKKKDKESKKRLIDGNRDVDPQLWHVIAGGMVQIPEVNSNIFYFPQGHAEHAYQPVHFPAAFKIPSQIPCRVAAIHYRDDPHTDEVYAKLRLVPLHVREVSFDDDVVGGIDNMSETKNKYQSYTKTLTRFDANNGGGFSCPKKCAETPFPPLDYSGQLPTQDVFPMDVHGETWRFSHSYRGMPKRHLLTTGWSDFVTDKLLVSGDSLVFVIDEHIDLHVGIRRHTSSFGELRISGKVMGIEKVKAEDVIEAVKLCVNMKPFDVVYYPRVGTPEFFVKPSSIRKALQVRWCCGMRFKMAMETEDSPRTHWFMGTIASGQAVDPAWPNSLWRRLQVTWDQPDLLTNTKMPDPWEVEVVSDMPLFPFLPFLPSSKKLRWDQQPSFAMDGQLAMPTFANNETPNVDSTAGIQGARHDDFSSSKSSFHLEKNPLEPFMSHF</sequence>
<evidence type="ECO:0000259" key="10">
    <source>
        <dbReference type="PROSITE" id="PS50863"/>
    </source>
</evidence>
<dbReference type="Proteomes" id="UP001058974">
    <property type="component" value="Chromosome 5"/>
</dbReference>
<dbReference type="GO" id="GO:0006355">
    <property type="term" value="P:regulation of DNA-templated transcription"/>
    <property type="evidence" value="ECO:0007669"/>
    <property type="project" value="InterPro"/>
</dbReference>
<dbReference type="EMBL" id="JAMSHJ010000005">
    <property type="protein sequence ID" value="KAI5410508.1"/>
    <property type="molecule type" value="Genomic_DNA"/>
</dbReference>
<organism evidence="11 12">
    <name type="scientific">Pisum sativum</name>
    <name type="common">Garden pea</name>
    <name type="synonym">Lathyrus oleraceus</name>
    <dbReference type="NCBI Taxonomy" id="3888"/>
    <lineage>
        <taxon>Eukaryota</taxon>
        <taxon>Viridiplantae</taxon>
        <taxon>Streptophyta</taxon>
        <taxon>Embryophyta</taxon>
        <taxon>Tracheophyta</taxon>
        <taxon>Spermatophyta</taxon>
        <taxon>Magnoliopsida</taxon>
        <taxon>eudicotyledons</taxon>
        <taxon>Gunneridae</taxon>
        <taxon>Pentapetalae</taxon>
        <taxon>rosids</taxon>
        <taxon>fabids</taxon>
        <taxon>Fabales</taxon>
        <taxon>Fabaceae</taxon>
        <taxon>Papilionoideae</taxon>
        <taxon>50 kb inversion clade</taxon>
        <taxon>NPAAA clade</taxon>
        <taxon>Hologalegina</taxon>
        <taxon>IRL clade</taxon>
        <taxon>Fabeae</taxon>
        <taxon>Lathyrus</taxon>
    </lineage>
</organism>
<feature type="domain" description="TF-B3" evidence="10">
    <location>
        <begin position="175"/>
        <end position="277"/>
    </location>
</feature>
<evidence type="ECO:0000313" key="12">
    <source>
        <dbReference type="Proteomes" id="UP001058974"/>
    </source>
</evidence>
<dbReference type="PROSITE" id="PS50863">
    <property type="entry name" value="B3"/>
    <property type="match status" value="2"/>
</dbReference>
<evidence type="ECO:0000256" key="8">
    <source>
        <dbReference type="RuleBase" id="RU004561"/>
    </source>
</evidence>
<dbReference type="Gene3D" id="2.40.330.10">
    <property type="entry name" value="DNA-binding pseudobarrel domain"/>
    <property type="match status" value="2"/>
</dbReference>
<evidence type="ECO:0000256" key="4">
    <source>
        <dbReference type="ARBA" id="ARBA00023125"/>
    </source>
</evidence>
<keyword evidence="6 8" id="KW-0539">Nucleus</keyword>
<evidence type="ECO:0000256" key="9">
    <source>
        <dbReference type="SAM" id="MobiDB-lite"/>
    </source>
</evidence>
<dbReference type="InterPro" id="IPR003340">
    <property type="entry name" value="B3_DNA-bd"/>
</dbReference>
<comment type="subcellular location">
    <subcellularLocation>
        <location evidence="1 8">Nucleus</location>
    </subcellularLocation>
</comment>
<dbReference type="InterPro" id="IPR015300">
    <property type="entry name" value="DNA-bd_pseudobarrel_sf"/>
</dbReference>
<protein>
    <recommendedName>
        <fullName evidence="8">Auxin response factor</fullName>
    </recommendedName>
</protein>
<feature type="domain" description="TF-B3" evidence="10">
    <location>
        <begin position="739"/>
        <end position="841"/>
    </location>
</feature>
<feature type="region of interest" description="Disordered" evidence="9">
    <location>
        <begin position="486"/>
        <end position="514"/>
    </location>
</feature>
<dbReference type="InterPro" id="IPR044835">
    <property type="entry name" value="ARF_plant"/>
</dbReference>
<dbReference type="Pfam" id="PF02362">
    <property type="entry name" value="B3"/>
    <property type="match status" value="2"/>
</dbReference>
<evidence type="ECO:0000256" key="1">
    <source>
        <dbReference type="ARBA" id="ARBA00004123"/>
    </source>
</evidence>
<dbReference type="InterPro" id="IPR010525">
    <property type="entry name" value="ARF_dom"/>
</dbReference>
<keyword evidence="5 8" id="KW-0804">Transcription</keyword>
<evidence type="ECO:0000256" key="2">
    <source>
        <dbReference type="ARBA" id="ARBA00007853"/>
    </source>
</evidence>
<dbReference type="PANTHER" id="PTHR31384:SF39">
    <property type="entry name" value="AUXIN RESPONSE FACTOR"/>
    <property type="match status" value="1"/>
</dbReference>
<comment type="similarity">
    <text evidence="2 8">Belongs to the ARF family.</text>
</comment>
<dbReference type="SMART" id="SM01019">
    <property type="entry name" value="B3"/>
    <property type="match status" value="2"/>
</dbReference>
<comment type="function">
    <text evidence="8">Auxin response factors (ARFs) are transcriptional factors that bind specifically to the DNA sequence 5'-TGTCTC-3' found in the auxin-responsive promoter elements (AuxREs).</text>
</comment>
<feature type="compositionally biased region" description="Polar residues" evidence="9">
    <location>
        <begin position="486"/>
        <end position="509"/>
    </location>
</feature>
<gene>
    <name evidence="11" type="ORF">KIW84_055859</name>
</gene>
<evidence type="ECO:0000256" key="6">
    <source>
        <dbReference type="ARBA" id="ARBA00023242"/>
    </source>
</evidence>
<feature type="compositionally biased region" description="Basic and acidic residues" evidence="9">
    <location>
        <begin position="618"/>
        <end position="630"/>
    </location>
</feature>
<accession>A0A9D4WZ02</accession>
<evidence type="ECO:0000256" key="3">
    <source>
        <dbReference type="ARBA" id="ARBA00023015"/>
    </source>
</evidence>
<evidence type="ECO:0000256" key="7">
    <source>
        <dbReference type="ARBA" id="ARBA00023294"/>
    </source>
</evidence>
<dbReference type="GO" id="GO:0003677">
    <property type="term" value="F:DNA binding"/>
    <property type="evidence" value="ECO:0007669"/>
    <property type="project" value="UniProtKB-KW"/>
</dbReference>
<dbReference type="GO" id="GO:0005634">
    <property type="term" value="C:nucleus"/>
    <property type="evidence" value="ECO:0007669"/>
    <property type="project" value="UniProtKB-SubCell"/>
</dbReference>
<dbReference type="CDD" id="cd10017">
    <property type="entry name" value="B3_DNA"/>
    <property type="match status" value="2"/>
</dbReference>
<dbReference type="Pfam" id="PF06507">
    <property type="entry name" value="ARF_AD"/>
    <property type="match status" value="2"/>
</dbReference>
<dbReference type="Gene3D" id="2.30.30.1040">
    <property type="match status" value="2"/>
</dbReference>
<dbReference type="GO" id="GO:0009734">
    <property type="term" value="P:auxin-activated signaling pathway"/>
    <property type="evidence" value="ECO:0007669"/>
    <property type="project" value="UniProtKB-KW"/>
</dbReference>
<comment type="subunit">
    <text evidence="8">Homodimers and heterodimers.</text>
</comment>
<keyword evidence="12" id="KW-1185">Reference proteome</keyword>
<evidence type="ECO:0000256" key="5">
    <source>
        <dbReference type="ARBA" id="ARBA00023163"/>
    </source>
</evidence>
<dbReference type="SUPFAM" id="SSF101936">
    <property type="entry name" value="DNA-binding pseudobarrel domain"/>
    <property type="match status" value="2"/>
</dbReference>